<organism evidence="7 8">
    <name type="scientific">Arthrobacter gengyunqii</name>
    <dbReference type="NCBI Taxonomy" id="2886940"/>
    <lineage>
        <taxon>Bacteria</taxon>
        <taxon>Bacillati</taxon>
        <taxon>Actinomycetota</taxon>
        <taxon>Actinomycetes</taxon>
        <taxon>Micrococcales</taxon>
        <taxon>Micrococcaceae</taxon>
        <taxon>Arthrobacter</taxon>
    </lineage>
</organism>
<dbReference type="RefSeq" id="WP_227891383.1">
    <property type="nucleotide sequence ID" value="NZ_JAJFZQ010000006.1"/>
</dbReference>
<feature type="transmembrane region" description="Helical" evidence="6">
    <location>
        <begin position="323"/>
        <end position="345"/>
    </location>
</feature>
<feature type="transmembrane region" description="Helical" evidence="6">
    <location>
        <begin position="107"/>
        <end position="128"/>
    </location>
</feature>
<dbReference type="PANTHER" id="PTHR30250:SF11">
    <property type="entry name" value="O-ANTIGEN TRANSPORTER-RELATED"/>
    <property type="match status" value="1"/>
</dbReference>
<evidence type="ECO:0000256" key="3">
    <source>
        <dbReference type="ARBA" id="ARBA00022692"/>
    </source>
</evidence>
<dbReference type="InterPro" id="IPR002797">
    <property type="entry name" value="Polysacc_synth"/>
</dbReference>
<gene>
    <name evidence="7" type="ORF">LJ752_10995</name>
</gene>
<dbReference type="PANTHER" id="PTHR30250">
    <property type="entry name" value="PST FAMILY PREDICTED COLANIC ACID TRANSPORTER"/>
    <property type="match status" value="1"/>
</dbReference>
<keyword evidence="5 6" id="KW-0472">Membrane</keyword>
<evidence type="ECO:0000256" key="2">
    <source>
        <dbReference type="ARBA" id="ARBA00022475"/>
    </source>
</evidence>
<name>A0ABS8GKT2_9MICC</name>
<feature type="transmembrane region" description="Helical" evidence="6">
    <location>
        <begin position="284"/>
        <end position="311"/>
    </location>
</feature>
<dbReference type="InterPro" id="IPR050833">
    <property type="entry name" value="Poly_Biosynth_Transport"/>
</dbReference>
<feature type="transmembrane region" description="Helical" evidence="6">
    <location>
        <begin position="20"/>
        <end position="50"/>
    </location>
</feature>
<feature type="transmembrane region" description="Helical" evidence="6">
    <location>
        <begin position="404"/>
        <end position="421"/>
    </location>
</feature>
<proteinExistence type="predicted"/>
<evidence type="ECO:0000313" key="8">
    <source>
        <dbReference type="Proteomes" id="UP001139168"/>
    </source>
</evidence>
<evidence type="ECO:0000256" key="6">
    <source>
        <dbReference type="SAM" id="Phobius"/>
    </source>
</evidence>
<protein>
    <submittedName>
        <fullName evidence="7">Oligosaccharide flippase family protein</fullName>
    </submittedName>
</protein>
<keyword evidence="2" id="KW-1003">Cell membrane</keyword>
<feature type="transmembrane region" description="Helical" evidence="6">
    <location>
        <begin position="352"/>
        <end position="370"/>
    </location>
</feature>
<sequence>MWVLRNLVWSFVERIFPRGASALVMVLLAAMATPSVVGIYALGILSLSLFQSVTDASIRQIAVRAVKSQSGRRFLSKYKNAVLSSGTVFLLACFFGIYLYLPSSLESHTWALMPLLAVPFISVLRVESVARLQLVNSWKSLARIQVVAAAVSLLVSIPLLLMTRSLWASSVQMLLTELIFTFLAVRHAHGLSPLEPGTSDGTAIAREYGQVSMYSALGWAQGQADRLFLTLFAGPAALGLYTFAQSLSRSVGDSLSTSTSNVLRPKLLVEKLSASEIRGRTEPLLIRAGFMSGISTIVVILATVLLFPLFLSDEWGPALNAAAIMSLAVGPTMLSWSITVVLIAMGRMRWAAPIKVLGVGMALPIALVAVADLEAAAFLVVGRDVLIMVLMLLVARSAIGWRTTFWFLLWLGALGALVGFIR</sequence>
<reference evidence="7" key="1">
    <citation type="submission" date="2021-10" db="EMBL/GenBank/DDBJ databases">
        <title>Novel species in genus Arthrobacter.</title>
        <authorList>
            <person name="Liu Y."/>
        </authorList>
    </citation>
    <scope>NUCLEOTIDE SEQUENCE</scope>
    <source>
        <strain evidence="7">Zg-Y786</strain>
    </source>
</reference>
<evidence type="ECO:0000256" key="4">
    <source>
        <dbReference type="ARBA" id="ARBA00022989"/>
    </source>
</evidence>
<feature type="transmembrane region" description="Helical" evidence="6">
    <location>
        <begin position="140"/>
        <end position="161"/>
    </location>
</feature>
<dbReference type="Proteomes" id="UP001139168">
    <property type="component" value="Unassembled WGS sequence"/>
</dbReference>
<feature type="transmembrane region" description="Helical" evidence="6">
    <location>
        <begin position="81"/>
        <end position="101"/>
    </location>
</feature>
<comment type="caution">
    <text evidence="7">The sequence shown here is derived from an EMBL/GenBank/DDBJ whole genome shotgun (WGS) entry which is preliminary data.</text>
</comment>
<evidence type="ECO:0000256" key="5">
    <source>
        <dbReference type="ARBA" id="ARBA00023136"/>
    </source>
</evidence>
<dbReference type="EMBL" id="JAJFZQ010000006">
    <property type="protein sequence ID" value="MCC3266567.1"/>
    <property type="molecule type" value="Genomic_DNA"/>
</dbReference>
<dbReference type="Pfam" id="PF01943">
    <property type="entry name" value="Polysacc_synt"/>
    <property type="match status" value="1"/>
</dbReference>
<keyword evidence="4 6" id="KW-1133">Transmembrane helix</keyword>
<keyword evidence="8" id="KW-1185">Reference proteome</keyword>
<accession>A0ABS8GKT2</accession>
<evidence type="ECO:0000313" key="7">
    <source>
        <dbReference type="EMBL" id="MCC3266567.1"/>
    </source>
</evidence>
<comment type="subcellular location">
    <subcellularLocation>
        <location evidence="1">Cell membrane</location>
        <topology evidence="1">Multi-pass membrane protein</topology>
    </subcellularLocation>
</comment>
<keyword evidence="3 6" id="KW-0812">Transmembrane</keyword>
<evidence type="ECO:0000256" key="1">
    <source>
        <dbReference type="ARBA" id="ARBA00004651"/>
    </source>
</evidence>